<feature type="compositionally biased region" description="Basic and acidic residues" evidence="1">
    <location>
        <begin position="143"/>
        <end position="154"/>
    </location>
</feature>
<feature type="region of interest" description="Disordered" evidence="1">
    <location>
        <begin position="128"/>
        <end position="172"/>
    </location>
</feature>
<evidence type="ECO:0000313" key="3">
    <source>
        <dbReference type="Proteomes" id="UP001168821"/>
    </source>
</evidence>
<dbReference type="EMBL" id="JALNTZ010000010">
    <property type="protein sequence ID" value="KAJ3640342.1"/>
    <property type="molecule type" value="Genomic_DNA"/>
</dbReference>
<evidence type="ECO:0000313" key="2">
    <source>
        <dbReference type="EMBL" id="KAJ3640342.1"/>
    </source>
</evidence>
<protein>
    <recommendedName>
        <fullName evidence="4">DUF4806 domain-containing protein</fullName>
    </recommendedName>
</protein>
<dbReference type="AlphaFoldDB" id="A0AA38M2U3"/>
<evidence type="ECO:0008006" key="4">
    <source>
        <dbReference type="Google" id="ProtNLM"/>
    </source>
</evidence>
<accession>A0AA38M2U3</accession>
<sequence>MWDIIVWNEENAIDFVPSSWANENKTLYKYPQCTETKMRQLIYECKNITENFSWFKATLKKGNIQKLEIAKKLCEKGKFSSNIDTSSDSDIETDREDSIKRKTFFTDNFPIVKRKQMSAIQDYRNIQRLEEPSNNFSNRKTRHTDMGDTSRHESDDTDKESEQIHLSSASTLTMSSDSATSFSTHFMNIVLKNQAAMNYDLKVIKTLLESFKNISEYKHVNVEEESIFLNKLPCSTINDLEEIELEIAGDKNKFDELVAVLYLTGREQVQKTVYAILKKLLMNQVAVKFSGQGRKSKMPFNELTVNKAVICATRKRHKNATDTEIKKTVGLYLAQAKARMNLHRTNDEL</sequence>
<evidence type="ECO:0000256" key="1">
    <source>
        <dbReference type="SAM" id="MobiDB-lite"/>
    </source>
</evidence>
<reference evidence="2" key="1">
    <citation type="journal article" date="2023" name="G3 (Bethesda)">
        <title>Whole genome assemblies of Zophobas morio and Tenebrio molitor.</title>
        <authorList>
            <person name="Kaur S."/>
            <person name="Stinson S.A."/>
            <person name="diCenzo G.C."/>
        </authorList>
    </citation>
    <scope>NUCLEOTIDE SEQUENCE</scope>
    <source>
        <strain evidence="2">QUZm001</strain>
    </source>
</reference>
<dbReference type="Proteomes" id="UP001168821">
    <property type="component" value="Unassembled WGS sequence"/>
</dbReference>
<name>A0AA38M2U3_9CUCU</name>
<gene>
    <name evidence="2" type="ORF">Zmor_003646</name>
</gene>
<organism evidence="2 3">
    <name type="scientific">Zophobas morio</name>
    <dbReference type="NCBI Taxonomy" id="2755281"/>
    <lineage>
        <taxon>Eukaryota</taxon>
        <taxon>Metazoa</taxon>
        <taxon>Ecdysozoa</taxon>
        <taxon>Arthropoda</taxon>
        <taxon>Hexapoda</taxon>
        <taxon>Insecta</taxon>
        <taxon>Pterygota</taxon>
        <taxon>Neoptera</taxon>
        <taxon>Endopterygota</taxon>
        <taxon>Coleoptera</taxon>
        <taxon>Polyphaga</taxon>
        <taxon>Cucujiformia</taxon>
        <taxon>Tenebrionidae</taxon>
        <taxon>Zophobas</taxon>
    </lineage>
</organism>
<comment type="caution">
    <text evidence="2">The sequence shown here is derived from an EMBL/GenBank/DDBJ whole genome shotgun (WGS) entry which is preliminary data.</text>
</comment>
<keyword evidence="3" id="KW-1185">Reference proteome</keyword>
<proteinExistence type="predicted"/>